<gene>
    <name evidence="2" type="ORF">KC19_5G146700</name>
</gene>
<keyword evidence="1" id="KW-0812">Transmembrane</keyword>
<evidence type="ECO:0000313" key="3">
    <source>
        <dbReference type="Proteomes" id="UP000822688"/>
    </source>
</evidence>
<dbReference type="Proteomes" id="UP000822688">
    <property type="component" value="Chromosome 5"/>
</dbReference>
<dbReference type="AlphaFoldDB" id="A0A8T0I1I5"/>
<dbReference type="EMBL" id="CM026425">
    <property type="protein sequence ID" value="KAG0577300.1"/>
    <property type="molecule type" value="Genomic_DNA"/>
</dbReference>
<name>A0A8T0I1I5_CERPU</name>
<evidence type="ECO:0008006" key="4">
    <source>
        <dbReference type="Google" id="ProtNLM"/>
    </source>
</evidence>
<accession>A0A8T0I1I5</accession>
<evidence type="ECO:0000313" key="2">
    <source>
        <dbReference type="EMBL" id="KAG0577300.1"/>
    </source>
</evidence>
<proteinExistence type="predicted"/>
<keyword evidence="1" id="KW-0472">Membrane</keyword>
<keyword evidence="1" id="KW-1133">Transmembrane helix</keyword>
<reference evidence="2" key="1">
    <citation type="submission" date="2020-06" db="EMBL/GenBank/DDBJ databases">
        <title>WGS assembly of Ceratodon purpureus strain R40.</title>
        <authorList>
            <person name="Carey S.B."/>
            <person name="Jenkins J."/>
            <person name="Shu S."/>
            <person name="Lovell J.T."/>
            <person name="Sreedasyam A."/>
            <person name="Maumus F."/>
            <person name="Tiley G.P."/>
            <person name="Fernandez-Pozo N."/>
            <person name="Barry K."/>
            <person name="Chen C."/>
            <person name="Wang M."/>
            <person name="Lipzen A."/>
            <person name="Daum C."/>
            <person name="Saski C.A."/>
            <person name="Payton A.C."/>
            <person name="Mcbreen J.C."/>
            <person name="Conrad R.E."/>
            <person name="Kollar L.M."/>
            <person name="Olsson S."/>
            <person name="Huttunen S."/>
            <person name="Landis J.B."/>
            <person name="Wickett N.J."/>
            <person name="Johnson M.G."/>
            <person name="Rensing S.A."/>
            <person name="Grimwood J."/>
            <person name="Schmutz J."/>
            <person name="Mcdaniel S.F."/>
        </authorList>
    </citation>
    <scope>NUCLEOTIDE SEQUENCE</scope>
    <source>
        <strain evidence="2">R40</strain>
    </source>
</reference>
<protein>
    <recommendedName>
        <fullName evidence="4">Transmembrane protein</fullName>
    </recommendedName>
</protein>
<sequence>MGAHVDFVSRLIIQKVIFRWLRFYKCESRGMVLSLSVRVSFIAFLSWSVAFWRMWLGGGCRRRAAHFAPLVCFWSTLQGQCSLCRVGLSSFFRMVRRES</sequence>
<feature type="transmembrane region" description="Helical" evidence="1">
    <location>
        <begin position="32"/>
        <end position="55"/>
    </location>
</feature>
<comment type="caution">
    <text evidence="2">The sequence shown here is derived from an EMBL/GenBank/DDBJ whole genome shotgun (WGS) entry which is preliminary data.</text>
</comment>
<organism evidence="2 3">
    <name type="scientific">Ceratodon purpureus</name>
    <name type="common">Fire moss</name>
    <name type="synonym">Dicranum purpureum</name>
    <dbReference type="NCBI Taxonomy" id="3225"/>
    <lineage>
        <taxon>Eukaryota</taxon>
        <taxon>Viridiplantae</taxon>
        <taxon>Streptophyta</taxon>
        <taxon>Embryophyta</taxon>
        <taxon>Bryophyta</taxon>
        <taxon>Bryophytina</taxon>
        <taxon>Bryopsida</taxon>
        <taxon>Dicranidae</taxon>
        <taxon>Pseudoditrichales</taxon>
        <taxon>Ditrichaceae</taxon>
        <taxon>Ceratodon</taxon>
    </lineage>
</organism>
<keyword evidence="3" id="KW-1185">Reference proteome</keyword>
<evidence type="ECO:0000256" key="1">
    <source>
        <dbReference type="SAM" id="Phobius"/>
    </source>
</evidence>